<comment type="caution">
    <text evidence="1">The sequence shown here is derived from an EMBL/GenBank/DDBJ whole genome shotgun (WGS) entry which is preliminary data.</text>
</comment>
<sequence>MANRMTFGWYRMPIRRAYAAILCGFAFSLASCGNISRSDRDALQIVKSGAAKRLIQQRFDTHPQCAQVLVTDSNGLMRAAPDTPAARALLAAKLIIMDPRPGPANSNDKFFMPAPAARRWFSLTSAERTALPMHLLCFARREVTSVWIDASGSLPIYRYGFRLVDPAPWLVDPAIRKAFPAVRASFGVEFLGDEYLHVRDGHLDIKMLKPTNFHSAIIAYQVSFTDFVID</sequence>
<dbReference type="PROSITE" id="PS51257">
    <property type="entry name" value="PROKAR_LIPOPROTEIN"/>
    <property type="match status" value="1"/>
</dbReference>
<keyword evidence="2" id="KW-1185">Reference proteome</keyword>
<accession>A0ABV0B3T2</accession>
<dbReference type="EMBL" id="JBDIZK010000002">
    <property type="protein sequence ID" value="MEN3746239.1"/>
    <property type="molecule type" value="Genomic_DNA"/>
</dbReference>
<dbReference type="RefSeq" id="WP_346245246.1">
    <property type="nucleotide sequence ID" value="NZ_JBDIZK010000002.1"/>
</dbReference>
<proteinExistence type="predicted"/>
<evidence type="ECO:0000313" key="2">
    <source>
        <dbReference type="Proteomes" id="UP001427805"/>
    </source>
</evidence>
<dbReference type="Proteomes" id="UP001427805">
    <property type="component" value="Unassembled WGS sequence"/>
</dbReference>
<name>A0ABV0B3T2_9SPHN</name>
<protein>
    <recommendedName>
        <fullName evidence="3">Lipoprotein</fullName>
    </recommendedName>
</protein>
<gene>
    <name evidence="1" type="ORF">TPR58_03595</name>
</gene>
<evidence type="ECO:0008006" key="3">
    <source>
        <dbReference type="Google" id="ProtNLM"/>
    </source>
</evidence>
<organism evidence="1 2">
    <name type="scientific">Sphingomonas rustica</name>
    <dbReference type="NCBI Taxonomy" id="3103142"/>
    <lineage>
        <taxon>Bacteria</taxon>
        <taxon>Pseudomonadati</taxon>
        <taxon>Pseudomonadota</taxon>
        <taxon>Alphaproteobacteria</taxon>
        <taxon>Sphingomonadales</taxon>
        <taxon>Sphingomonadaceae</taxon>
        <taxon>Sphingomonas</taxon>
    </lineage>
</organism>
<reference evidence="1 2" key="1">
    <citation type="submission" date="2024-05" db="EMBL/GenBank/DDBJ databases">
        <title>Sphingomonas sp. HF-S3 16S ribosomal RNA gene Genome sequencing and assembly.</title>
        <authorList>
            <person name="Lee H."/>
        </authorList>
    </citation>
    <scope>NUCLEOTIDE SEQUENCE [LARGE SCALE GENOMIC DNA]</scope>
    <source>
        <strain evidence="1 2">HF-S3</strain>
    </source>
</reference>
<evidence type="ECO:0000313" key="1">
    <source>
        <dbReference type="EMBL" id="MEN3746239.1"/>
    </source>
</evidence>